<evidence type="ECO:0000313" key="9">
    <source>
        <dbReference type="Proteomes" id="UP000646827"/>
    </source>
</evidence>
<gene>
    <name evidence="8" type="ORF">INT45_004787</name>
</gene>
<keyword evidence="9" id="KW-1185">Reference proteome</keyword>
<evidence type="ECO:0000256" key="2">
    <source>
        <dbReference type="ARBA" id="ARBA00008803"/>
    </source>
</evidence>
<feature type="transmembrane region" description="Helical" evidence="7">
    <location>
        <begin position="640"/>
        <end position="669"/>
    </location>
</feature>
<proteinExistence type="inferred from homology"/>
<dbReference type="PANTHER" id="PTHR13317">
    <property type="entry name" value="TRANSMEMBRANE ANTERIOR POSTERIOR TRANSFORMATION PROTEIN 1 HOMOLOG"/>
    <property type="match status" value="1"/>
</dbReference>
<keyword evidence="5 7" id="KW-0472">Membrane</keyword>
<evidence type="ECO:0000256" key="4">
    <source>
        <dbReference type="ARBA" id="ARBA00022989"/>
    </source>
</evidence>
<feature type="compositionally biased region" description="Low complexity" evidence="6">
    <location>
        <begin position="65"/>
        <end position="84"/>
    </location>
</feature>
<feature type="compositionally biased region" description="Low complexity" evidence="6">
    <location>
        <begin position="105"/>
        <end position="135"/>
    </location>
</feature>
<comment type="caution">
    <text evidence="8">The sequence shown here is derived from an EMBL/GenBank/DDBJ whole genome shotgun (WGS) entry which is preliminary data.</text>
</comment>
<dbReference type="AlphaFoldDB" id="A0A8H7SFR8"/>
<dbReference type="OrthoDB" id="29023at2759"/>
<dbReference type="Pfam" id="PF05346">
    <property type="entry name" value="DUF747"/>
    <property type="match status" value="1"/>
</dbReference>
<feature type="transmembrane region" description="Helical" evidence="7">
    <location>
        <begin position="367"/>
        <end position="389"/>
    </location>
</feature>
<evidence type="ECO:0000256" key="5">
    <source>
        <dbReference type="ARBA" id="ARBA00023136"/>
    </source>
</evidence>
<comment type="similarity">
    <text evidence="2">Belongs to the TAPT1 family.</text>
</comment>
<feature type="region of interest" description="Disordered" evidence="6">
    <location>
        <begin position="1"/>
        <end position="39"/>
    </location>
</feature>
<protein>
    <recommendedName>
        <fullName evidence="10">DUF747-domain-containing protein</fullName>
    </recommendedName>
</protein>
<feature type="compositionally biased region" description="Basic residues" evidence="6">
    <location>
        <begin position="85"/>
        <end position="94"/>
    </location>
</feature>
<feature type="compositionally biased region" description="Polar residues" evidence="6">
    <location>
        <begin position="15"/>
        <end position="39"/>
    </location>
</feature>
<dbReference type="InterPro" id="IPR008010">
    <property type="entry name" value="Tatp1"/>
</dbReference>
<reference evidence="8 9" key="1">
    <citation type="submission" date="2020-12" db="EMBL/GenBank/DDBJ databases">
        <title>Metabolic potential, ecology and presence of endohyphal bacteria is reflected in genomic diversity of Mucoromycotina.</title>
        <authorList>
            <person name="Muszewska A."/>
            <person name="Okrasinska A."/>
            <person name="Steczkiewicz K."/>
            <person name="Drgas O."/>
            <person name="Orlowska M."/>
            <person name="Perlinska-Lenart U."/>
            <person name="Aleksandrzak-Piekarczyk T."/>
            <person name="Szatraj K."/>
            <person name="Zielenkiewicz U."/>
            <person name="Pilsyk S."/>
            <person name="Malc E."/>
            <person name="Mieczkowski P."/>
            <person name="Kruszewska J.S."/>
            <person name="Biernat P."/>
            <person name="Pawlowska J."/>
        </authorList>
    </citation>
    <scope>NUCLEOTIDE SEQUENCE [LARGE SCALE GENOMIC DNA]</scope>
    <source>
        <strain evidence="8 9">CBS 142.35</strain>
    </source>
</reference>
<evidence type="ECO:0000256" key="3">
    <source>
        <dbReference type="ARBA" id="ARBA00022692"/>
    </source>
</evidence>
<keyword evidence="4 7" id="KW-1133">Transmembrane helix</keyword>
<feature type="region of interest" description="Disordered" evidence="6">
    <location>
        <begin position="52"/>
        <end position="166"/>
    </location>
</feature>
<dbReference type="EMBL" id="JAEPRB010000005">
    <property type="protein sequence ID" value="KAG2227745.1"/>
    <property type="molecule type" value="Genomic_DNA"/>
</dbReference>
<comment type="subcellular location">
    <subcellularLocation>
        <location evidence="1">Membrane</location>
        <topology evidence="1">Multi-pass membrane protein</topology>
    </subcellularLocation>
</comment>
<feature type="transmembrane region" description="Helical" evidence="7">
    <location>
        <begin position="221"/>
        <end position="240"/>
    </location>
</feature>
<dbReference type="Proteomes" id="UP000646827">
    <property type="component" value="Unassembled WGS sequence"/>
</dbReference>
<evidence type="ECO:0008006" key="10">
    <source>
        <dbReference type="Google" id="ProtNLM"/>
    </source>
</evidence>
<dbReference type="PANTHER" id="PTHR13317:SF4">
    <property type="entry name" value="TRANSMEMBRANE ANTERIOR POSTERIOR TRANSFORMATION PROTEIN 1 HOMOLOG"/>
    <property type="match status" value="1"/>
</dbReference>
<keyword evidence="3 7" id="KW-0812">Transmembrane</keyword>
<evidence type="ECO:0000313" key="8">
    <source>
        <dbReference type="EMBL" id="KAG2227745.1"/>
    </source>
</evidence>
<accession>A0A8H7SFR8</accession>
<feature type="compositionally biased region" description="Polar residues" evidence="6">
    <location>
        <begin position="52"/>
        <end position="64"/>
    </location>
</feature>
<organism evidence="8 9">
    <name type="scientific">Circinella minor</name>
    <dbReference type="NCBI Taxonomy" id="1195481"/>
    <lineage>
        <taxon>Eukaryota</taxon>
        <taxon>Fungi</taxon>
        <taxon>Fungi incertae sedis</taxon>
        <taxon>Mucoromycota</taxon>
        <taxon>Mucoromycotina</taxon>
        <taxon>Mucoromycetes</taxon>
        <taxon>Mucorales</taxon>
        <taxon>Lichtheimiaceae</taxon>
        <taxon>Circinella</taxon>
    </lineage>
</organism>
<evidence type="ECO:0000256" key="7">
    <source>
        <dbReference type="SAM" id="Phobius"/>
    </source>
</evidence>
<sequence>MEEGFQQPRRRKHLQSQQLTRTSSLPSTKPTVRSSPILRNNENAFTLLDHNTNNKHNQQRSSPLINGIPTTTTINANNTITSSSNKKKKKRKGNQKALLSPSPPSSTINSPPSLKSSIITSTAINNTTKETPSTTTKDESVQQQQQKQSKEHQNKDENKEKEEEEEDVSFSFWDYLRDELTVSDFDTQQEMKRERITNFLAVPAAIEKLMAFGFVVCLDSFLYTFTILPLRFCLAFYHYLHNMYHNIRVLIHLSSLSEEEEKDTSYKWLRPSQKCDLLKGFISLITCVMMSMLDPSRIYHSIRGQAVLKLYVVFNVLEVFDKLCCSVGGDILDALFSKSTLGNNPINTSSTTISGRASYAKQQLKPITLFFLATGYMVIHTGVLFFEMITLNVAINFYSNALLSLLISNQFVEIKQSVFKKFERENLFQLSCSDMVERFQQVVFLIIITVRNVIELSDSSPSSILPSTFVPLIKLPATTTLNALMTPVVMVIASELIVDWLKHAFITKFNQIRPSIYGKYVDVLCKDLVVGSPGRLNGRTRNAFIDQSPVVSRRIGFPALPLACLQVRMIQQLLPMMFSTSDQDNASSAASFIVQGVFGPLADHQSMIGGLLPTRIQLIIASFIRYGWLEKGLDRVLRFVGQFFIIMILAACLLALKVLVGTNLLGYAYRRYAGMTERDTQENQKDKEMKEMNKDEELYNKKLREYLSDPADSVMGRGPVKYTLENVDRFSMVRSRIP</sequence>
<feature type="compositionally biased region" description="Basic and acidic residues" evidence="6">
    <location>
        <begin position="148"/>
        <end position="161"/>
    </location>
</feature>
<evidence type="ECO:0000256" key="6">
    <source>
        <dbReference type="SAM" id="MobiDB-lite"/>
    </source>
</evidence>
<name>A0A8H7SFR8_9FUNG</name>
<evidence type="ECO:0000256" key="1">
    <source>
        <dbReference type="ARBA" id="ARBA00004141"/>
    </source>
</evidence>
<dbReference type="GO" id="GO:0005789">
    <property type="term" value="C:endoplasmic reticulum membrane"/>
    <property type="evidence" value="ECO:0007669"/>
    <property type="project" value="TreeGrafter"/>
</dbReference>